<gene>
    <name evidence="4" type="ORF">BB560_006522</name>
</gene>
<evidence type="ECO:0000256" key="2">
    <source>
        <dbReference type="SAM" id="SignalP"/>
    </source>
</evidence>
<organism evidence="4 5">
    <name type="scientific">Smittium megazygosporum</name>
    <dbReference type="NCBI Taxonomy" id="133381"/>
    <lineage>
        <taxon>Eukaryota</taxon>
        <taxon>Fungi</taxon>
        <taxon>Fungi incertae sedis</taxon>
        <taxon>Zoopagomycota</taxon>
        <taxon>Kickxellomycotina</taxon>
        <taxon>Harpellomycetes</taxon>
        <taxon>Harpellales</taxon>
        <taxon>Legeriomycetaceae</taxon>
        <taxon>Smittium</taxon>
    </lineage>
</organism>
<evidence type="ECO:0000259" key="3">
    <source>
        <dbReference type="PROSITE" id="PS51762"/>
    </source>
</evidence>
<sequence>MKYLSHLLILSSFSALGGSVVVTVNKTIVKCYEDPVDTATLPTQTYTLPTTSYTPYTSSTLLPTTTTPSPYSSLPSYTTTTTTTTSTSYTPSPGMSDLGPFVVESCSQNVKVANSELQISLTPDCGPTLNFPTRLSRGRFDIVMRAGGGSGVVTAIVLYGPNNDEVDIELVGKTPTNFQSMYFPRGQRNGQYELYHESSPVSDLTATYHKYSIERTDSAINWYIDDNLARSLPSTDPNFPGEVNFLKFGIWDGSNTSGWAGTVDYSSGPKSMAIKSITYAPSC</sequence>
<dbReference type="AlphaFoldDB" id="A0A2T9Y4I4"/>
<dbReference type="Proteomes" id="UP000245609">
    <property type="component" value="Unassembled WGS sequence"/>
</dbReference>
<proteinExistence type="predicted"/>
<dbReference type="GO" id="GO:0009277">
    <property type="term" value="C:fungal-type cell wall"/>
    <property type="evidence" value="ECO:0007669"/>
    <property type="project" value="TreeGrafter"/>
</dbReference>
<evidence type="ECO:0000256" key="1">
    <source>
        <dbReference type="SAM" id="MobiDB-lite"/>
    </source>
</evidence>
<dbReference type="PANTHER" id="PTHR10963:SF68">
    <property type="entry name" value="GLYCOSIDASE CRH1-RELATED"/>
    <property type="match status" value="1"/>
</dbReference>
<evidence type="ECO:0000313" key="4">
    <source>
        <dbReference type="EMBL" id="PVU87255.1"/>
    </source>
</evidence>
<dbReference type="PROSITE" id="PS51762">
    <property type="entry name" value="GH16_2"/>
    <property type="match status" value="1"/>
</dbReference>
<dbReference type="InterPro" id="IPR013320">
    <property type="entry name" value="ConA-like_dom_sf"/>
</dbReference>
<keyword evidence="5" id="KW-1185">Reference proteome</keyword>
<feature type="signal peptide" evidence="2">
    <location>
        <begin position="1"/>
        <end position="19"/>
    </location>
</feature>
<comment type="caution">
    <text evidence="4">The sequence shown here is derived from an EMBL/GenBank/DDBJ whole genome shotgun (WGS) entry which is preliminary data.</text>
</comment>
<dbReference type="GO" id="GO:0005975">
    <property type="term" value="P:carbohydrate metabolic process"/>
    <property type="evidence" value="ECO:0007669"/>
    <property type="project" value="InterPro"/>
</dbReference>
<dbReference type="Pfam" id="PF00722">
    <property type="entry name" value="Glyco_hydro_16"/>
    <property type="match status" value="1"/>
</dbReference>
<protein>
    <recommendedName>
        <fullName evidence="3">GH16 domain-containing protein</fullName>
    </recommendedName>
</protein>
<dbReference type="EMBL" id="MBFS01003331">
    <property type="protein sequence ID" value="PVU87255.1"/>
    <property type="molecule type" value="Genomic_DNA"/>
</dbReference>
<dbReference type="STRING" id="133381.A0A2T9Y4I4"/>
<dbReference type="InterPro" id="IPR050546">
    <property type="entry name" value="Glycosyl_Hydrlase_16"/>
</dbReference>
<reference evidence="4 5" key="1">
    <citation type="journal article" date="2018" name="MBio">
        <title>Comparative Genomics Reveals the Core Gene Toolbox for the Fungus-Insect Symbiosis.</title>
        <authorList>
            <person name="Wang Y."/>
            <person name="Stata M."/>
            <person name="Wang W."/>
            <person name="Stajich J.E."/>
            <person name="White M.M."/>
            <person name="Moncalvo J.M."/>
        </authorList>
    </citation>
    <scope>NUCLEOTIDE SEQUENCE [LARGE SCALE GENOMIC DNA]</scope>
    <source>
        <strain evidence="4 5">SC-DP-2</strain>
    </source>
</reference>
<dbReference type="GO" id="GO:0004553">
    <property type="term" value="F:hydrolase activity, hydrolyzing O-glycosyl compounds"/>
    <property type="evidence" value="ECO:0007669"/>
    <property type="project" value="InterPro"/>
</dbReference>
<dbReference type="PANTHER" id="PTHR10963">
    <property type="entry name" value="GLYCOSYL HYDROLASE-RELATED"/>
    <property type="match status" value="1"/>
</dbReference>
<feature type="domain" description="GH16" evidence="3">
    <location>
        <begin position="85"/>
        <end position="283"/>
    </location>
</feature>
<dbReference type="SUPFAM" id="SSF49899">
    <property type="entry name" value="Concanavalin A-like lectins/glucanases"/>
    <property type="match status" value="1"/>
</dbReference>
<feature type="chain" id="PRO_5015644917" description="GH16 domain-containing protein" evidence="2">
    <location>
        <begin position="20"/>
        <end position="283"/>
    </location>
</feature>
<dbReference type="GO" id="GO:0016757">
    <property type="term" value="F:glycosyltransferase activity"/>
    <property type="evidence" value="ECO:0007669"/>
    <property type="project" value="TreeGrafter"/>
</dbReference>
<dbReference type="OrthoDB" id="4781at2759"/>
<evidence type="ECO:0000313" key="5">
    <source>
        <dbReference type="Proteomes" id="UP000245609"/>
    </source>
</evidence>
<keyword evidence="2" id="KW-0732">Signal</keyword>
<feature type="region of interest" description="Disordered" evidence="1">
    <location>
        <begin position="59"/>
        <end position="91"/>
    </location>
</feature>
<dbReference type="Gene3D" id="2.60.120.200">
    <property type="match status" value="1"/>
</dbReference>
<name>A0A2T9Y4I4_9FUNG</name>
<dbReference type="GO" id="GO:0031505">
    <property type="term" value="P:fungal-type cell wall organization"/>
    <property type="evidence" value="ECO:0007669"/>
    <property type="project" value="TreeGrafter"/>
</dbReference>
<dbReference type="InterPro" id="IPR000757">
    <property type="entry name" value="Beta-glucanase-like"/>
</dbReference>
<accession>A0A2T9Y4I4</accession>